<proteinExistence type="inferred from homology"/>
<gene>
    <name evidence="16" type="primary">LOC106539700</name>
</gene>
<dbReference type="Pfam" id="PF00067">
    <property type="entry name" value="p450"/>
    <property type="match status" value="1"/>
</dbReference>
<dbReference type="GO" id="GO:0042446">
    <property type="term" value="P:hormone biosynthetic process"/>
    <property type="evidence" value="ECO:0007669"/>
    <property type="project" value="TreeGrafter"/>
</dbReference>
<evidence type="ECO:0000313" key="16">
    <source>
        <dbReference type="RefSeq" id="XP_013910026.1"/>
    </source>
</evidence>
<dbReference type="InterPro" id="IPR008066">
    <property type="entry name" value="Cyt_P450_E_grp-I_CYP1"/>
</dbReference>
<feature type="transmembrane region" description="Helical" evidence="14">
    <location>
        <begin position="6"/>
        <end position="29"/>
    </location>
</feature>
<evidence type="ECO:0000256" key="2">
    <source>
        <dbReference type="ARBA" id="ARBA00010617"/>
    </source>
</evidence>
<dbReference type="OrthoDB" id="1055148at2759"/>
<accession>A0A6I9X6Z7</accession>
<evidence type="ECO:0000256" key="9">
    <source>
        <dbReference type="ARBA" id="ARBA00023033"/>
    </source>
</evidence>
<dbReference type="GO" id="GO:0004508">
    <property type="term" value="F:steroid 17-alpha-monooxygenase activity"/>
    <property type="evidence" value="ECO:0007669"/>
    <property type="project" value="TreeGrafter"/>
</dbReference>
<dbReference type="EC" id="1.14.14.1" evidence="13"/>
<evidence type="ECO:0000256" key="11">
    <source>
        <dbReference type="PIRSR" id="PIRSR602401-1"/>
    </source>
</evidence>
<dbReference type="GO" id="GO:0005789">
    <property type="term" value="C:endoplasmic reticulum membrane"/>
    <property type="evidence" value="ECO:0007669"/>
    <property type="project" value="UniProtKB-SubCell"/>
</dbReference>
<evidence type="ECO:0000256" key="14">
    <source>
        <dbReference type="SAM" id="Phobius"/>
    </source>
</evidence>
<keyword evidence="14" id="KW-1133">Transmembrane helix</keyword>
<dbReference type="KEGG" id="tsr:106539700"/>
<dbReference type="PROSITE" id="PS00086">
    <property type="entry name" value="CYTOCHROME_P450"/>
    <property type="match status" value="1"/>
</dbReference>
<dbReference type="RefSeq" id="XP_013910026.1">
    <property type="nucleotide sequence ID" value="XM_014054551.1"/>
</dbReference>
<evidence type="ECO:0000256" key="6">
    <source>
        <dbReference type="ARBA" id="ARBA00022848"/>
    </source>
</evidence>
<comment type="cofactor">
    <cofactor evidence="1 11 13">
        <name>heme</name>
        <dbReference type="ChEBI" id="CHEBI:30413"/>
    </cofactor>
</comment>
<keyword evidence="7 12" id="KW-0560">Oxidoreductase</keyword>
<evidence type="ECO:0000256" key="5">
    <source>
        <dbReference type="ARBA" id="ARBA00022824"/>
    </source>
</evidence>
<evidence type="ECO:0000256" key="4">
    <source>
        <dbReference type="ARBA" id="ARBA00022723"/>
    </source>
</evidence>
<dbReference type="InterPro" id="IPR001128">
    <property type="entry name" value="Cyt_P450"/>
</dbReference>
<dbReference type="AlphaFoldDB" id="A0A6I9X6Z7"/>
<dbReference type="PANTHER" id="PTHR24289">
    <property type="entry name" value="STEROID 17-ALPHA-HYDROXYLASE/17,20 LYASE"/>
    <property type="match status" value="1"/>
</dbReference>
<evidence type="ECO:0000313" key="15">
    <source>
        <dbReference type="Proteomes" id="UP000504617"/>
    </source>
</evidence>
<reference evidence="16" key="1">
    <citation type="submission" date="2025-08" db="UniProtKB">
        <authorList>
            <consortium name="RefSeq"/>
        </authorList>
    </citation>
    <scope>IDENTIFICATION</scope>
</reference>
<dbReference type="PANTHER" id="PTHR24289:SF21">
    <property type="entry name" value="CYTOCHROME P450 1A"/>
    <property type="match status" value="1"/>
</dbReference>
<feature type="transmembrane region" description="Helical" evidence="14">
    <location>
        <begin position="190"/>
        <end position="210"/>
    </location>
</feature>
<keyword evidence="14" id="KW-0812">Transmembrane</keyword>
<dbReference type="InterPro" id="IPR017972">
    <property type="entry name" value="Cyt_P450_CS"/>
</dbReference>
<evidence type="ECO:0000256" key="7">
    <source>
        <dbReference type="ARBA" id="ARBA00023002"/>
    </source>
</evidence>
<dbReference type="Proteomes" id="UP000504617">
    <property type="component" value="Unplaced"/>
</dbReference>
<keyword evidence="3 11" id="KW-0349">Heme</keyword>
<evidence type="ECO:0000256" key="3">
    <source>
        <dbReference type="ARBA" id="ARBA00022617"/>
    </source>
</evidence>
<keyword evidence="5 13" id="KW-0256">Endoplasmic reticulum</keyword>
<dbReference type="GeneID" id="106539700"/>
<keyword evidence="9 12" id="KW-0503">Monooxygenase</keyword>
<dbReference type="InterPro" id="IPR002401">
    <property type="entry name" value="Cyt_P450_E_grp-I"/>
</dbReference>
<dbReference type="GO" id="GO:0042448">
    <property type="term" value="P:progesterone metabolic process"/>
    <property type="evidence" value="ECO:0007669"/>
    <property type="project" value="TreeGrafter"/>
</dbReference>
<dbReference type="SUPFAM" id="SSF48264">
    <property type="entry name" value="Cytochrome P450"/>
    <property type="match status" value="1"/>
</dbReference>
<dbReference type="PRINTS" id="PR00385">
    <property type="entry name" value="P450"/>
</dbReference>
<keyword evidence="10 14" id="KW-0472">Membrane</keyword>
<evidence type="ECO:0000256" key="12">
    <source>
        <dbReference type="RuleBase" id="RU000461"/>
    </source>
</evidence>
<protein>
    <recommendedName>
        <fullName evidence="13">Cytochrome P450 1A</fullName>
        <ecNumber evidence="13">1.14.14.1</ecNumber>
    </recommendedName>
</protein>
<dbReference type="GO" id="GO:0020037">
    <property type="term" value="F:heme binding"/>
    <property type="evidence" value="ECO:0007669"/>
    <property type="project" value="UniProtKB-UniRule"/>
</dbReference>
<dbReference type="Gene3D" id="1.10.630.10">
    <property type="entry name" value="Cytochrome P450"/>
    <property type="match status" value="1"/>
</dbReference>
<organism evidence="15 16">
    <name type="scientific">Thamnophis sirtalis</name>
    <dbReference type="NCBI Taxonomy" id="35019"/>
    <lineage>
        <taxon>Eukaryota</taxon>
        <taxon>Metazoa</taxon>
        <taxon>Chordata</taxon>
        <taxon>Craniata</taxon>
        <taxon>Vertebrata</taxon>
        <taxon>Euteleostomi</taxon>
        <taxon>Lepidosauria</taxon>
        <taxon>Squamata</taxon>
        <taxon>Bifurcata</taxon>
        <taxon>Unidentata</taxon>
        <taxon>Episquamata</taxon>
        <taxon>Toxicofera</taxon>
        <taxon>Serpentes</taxon>
        <taxon>Colubroidea</taxon>
        <taxon>Colubridae</taxon>
        <taxon>Natricinae</taxon>
        <taxon>Thamnophis</taxon>
    </lineage>
</organism>
<keyword evidence="4 11" id="KW-0479">Metal-binding</keyword>
<dbReference type="GO" id="GO:0005506">
    <property type="term" value="F:iron ion binding"/>
    <property type="evidence" value="ECO:0007669"/>
    <property type="project" value="UniProtKB-UniRule"/>
</dbReference>
<evidence type="ECO:0000256" key="10">
    <source>
        <dbReference type="ARBA" id="ARBA00023136"/>
    </source>
</evidence>
<feature type="transmembrane region" description="Helical" evidence="14">
    <location>
        <begin position="317"/>
        <end position="337"/>
    </location>
</feature>
<comment type="similarity">
    <text evidence="2 12">Belongs to the cytochrome P450 family.</text>
</comment>
<dbReference type="FunFam" id="1.10.630.10:FF:000002">
    <property type="entry name" value="Cytochrome P450 1A1"/>
    <property type="match status" value="1"/>
</dbReference>
<evidence type="ECO:0000256" key="13">
    <source>
        <dbReference type="RuleBase" id="RU368045"/>
    </source>
</evidence>
<sequence>MGLLGILASISATEVLIGLAVFCLLFLVLQTFRKQAPQGHQRIPGPRGYPLIGNMLDVGTNVHLSLSQMSKIYGDVMMIHIGTTPILVLSGLETIKEALVRHGEAFKGRPDLYIFRHVTDGQSLSFSTDSGPVWFARRKLAQHALKTFASSPSLTSFSTCLLEEHVSKEAHHLKAKLQEVMCAKGRLDPYLYLMVAVANVVLAMCFGKRYDYDDEELLHIVTNSEQFVETAGSGSLASFIPVLQYLPNSKVKKFKSYNQQFNSFLQKNVKEHYESFRKDHIRDITDSLIQESQKQKTDAKLKTQLPAGKIVNLVNDIFGAGFSTVSIGLSWSLMYLITYPEIQKKIQEEIDVTIGRERKPRLSDRSLLPYTEAFILEVFRHSTFVPFTLPHCTTKDIIFKGYFIPKDLCVFVNQWQVNHDENHWKDPSAFIPERFLTANGKEINADERDKVLLFGLGKRRCIGEPIARWEVFLFLATLLQDLQFSVPDGLTVNMTPHYGLSLQHKRCEHVQVKQRFPNKMD</sequence>
<keyword evidence="6 13" id="KW-0492">Microsome</keyword>
<evidence type="ECO:0000256" key="1">
    <source>
        <dbReference type="ARBA" id="ARBA00001971"/>
    </source>
</evidence>
<dbReference type="CDD" id="cd20676">
    <property type="entry name" value="CYP1A"/>
    <property type="match status" value="1"/>
</dbReference>
<keyword evidence="15" id="KW-1185">Reference proteome</keyword>
<comment type="function">
    <text evidence="13">Cytochromes P450 are a group of heme-thiolate monooxygenases. They oxidize a variety of structurally unrelated compounds, including steroids, fatty acids, and xenobiotics.</text>
</comment>
<keyword evidence="8 11" id="KW-0408">Iron</keyword>
<feature type="binding site" description="axial binding residue" evidence="11">
    <location>
        <position position="461"/>
    </location>
    <ligand>
        <name>heme</name>
        <dbReference type="ChEBI" id="CHEBI:30413"/>
    </ligand>
    <ligandPart>
        <name>Fe</name>
        <dbReference type="ChEBI" id="CHEBI:18248"/>
    </ligandPart>
</feature>
<dbReference type="InterPro" id="IPR036396">
    <property type="entry name" value="Cyt_P450_sf"/>
</dbReference>
<dbReference type="PRINTS" id="PR00463">
    <property type="entry name" value="EP450I"/>
</dbReference>
<dbReference type="PRINTS" id="PR01683">
    <property type="entry name" value="EP450ICYP1A"/>
</dbReference>
<comment type="subcellular location">
    <subcellularLocation>
        <location evidence="13">Endoplasmic reticulum membrane</location>
        <topology evidence="13">Peripheral membrane protein</topology>
    </subcellularLocation>
    <subcellularLocation>
        <location evidence="13">Microsome membrane</location>
        <topology evidence="13">Peripheral membrane protein</topology>
    </subcellularLocation>
</comment>
<name>A0A6I9X6Z7_9SAUR</name>
<evidence type="ECO:0000256" key="8">
    <source>
        <dbReference type="ARBA" id="ARBA00023004"/>
    </source>
</evidence>